<proteinExistence type="predicted"/>
<dbReference type="EMBL" id="CP136920">
    <property type="protein sequence ID" value="WOO39297.1"/>
    <property type="molecule type" value="Genomic_DNA"/>
</dbReference>
<dbReference type="NCBIfam" id="NF041384">
    <property type="entry name" value="YHS_seleno_dom"/>
    <property type="match status" value="1"/>
</dbReference>
<organism evidence="1 2">
    <name type="scientific">Rubellicoccus peritrichatus</name>
    <dbReference type="NCBI Taxonomy" id="3080537"/>
    <lineage>
        <taxon>Bacteria</taxon>
        <taxon>Pseudomonadati</taxon>
        <taxon>Verrucomicrobiota</taxon>
        <taxon>Opitutia</taxon>
        <taxon>Puniceicoccales</taxon>
        <taxon>Cerasicoccaceae</taxon>
        <taxon>Rubellicoccus</taxon>
    </lineage>
</organism>
<evidence type="ECO:0000313" key="2">
    <source>
        <dbReference type="Proteomes" id="UP001304300"/>
    </source>
</evidence>
<dbReference type="AlphaFoldDB" id="A0AAQ3L5Q1"/>
<keyword evidence="2" id="KW-1185">Reference proteome</keyword>
<protein>
    <submittedName>
        <fullName evidence="1">YHS domain-containing (Seleno)protein</fullName>
    </submittedName>
</protein>
<sequence>MLLAVVSILLAACSTTPEGPIPMVNTEQGVALKGYDPVAYFTEGKPTPGNETISADWEDVTYHFSSEENRREFEANPERYVPQYGGYCAYAIAINRIADIDPEEWAIVDDKLYLNANFLAQGLWDADRDGNIESGDKYWQNYPKANLVQPVNTTDKE</sequence>
<evidence type="ECO:0000313" key="1">
    <source>
        <dbReference type="EMBL" id="WOO39297.1"/>
    </source>
</evidence>
<dbReference type="RefSeq" id="WP_317831138.1">
    <property type="nucleotide sequence ID" value="NZ_CP136920.1"/>
</dbReference>
<reference evidence="1 2" key="1">
    <citation type="submission" date="2023-10" db="EMBL/GenBank/DDBJ databases">
        <title>Rubellicoccus peritrichatus gen. nov., sp. nov., isolated from an algae of coral reef tank.</title>
        <authorList>
            <person name="Luo J."/>
        </authorList>
    </citation>
    <scope>NUCLEOTIDE SEQUENCE [LARGE SCALE GENOMIC DNA]</scope>
    <source>
        <strain evidence="1 2">CR14</strain>
    </source>
</reference>
<dbReference type="Proteomes" id="UP001304300">
    <property type="component" value="Chromosome"/>
</dbReference>
<accession>A0AAQ3L5Q1</accession>
<name>A0AAQ3L5Q1_9BACT</name>
<dbReference type="KEGG" id="puo:RZN69_11795"/>
<gene>
    <name evidence="1" type="ORF">RZN69_11795</name>
</gene>